<gene>
    <name evidence="7" type="ORF">DN068_19480</name>
</gene>
<dbReference type="PIRSF" id="PIRSF035875">
    <property type="entry name" value="RNase_BN"/>
    <property type="match status" value="1"/>
</dbReference>
<evidence type="ECO:0000256" key="6">
    <source>
        <dbReference type="SAM" id="Phobius"/>
    </source>
</evidence>
<evidence type="ECO:0000313" key="7">
    <source>
        <dbReference type="EMBL" id="PZF71159.1"/>
    </source>
</evidence>
<feature type="transmembrane region" description="Helical" evidence="6">
    <location>
        <begin position="161"/>
        <end position="182"/>
    </location>
</feature>
<sequence length="313" mass="35576">MTKFERLIFLSAPLRFIYRTADKIFLPGFEGFSLFQIGKFFFNSLRDSHLNVRVAAVTYNFLMAIPPTTLFLFSLVPYLPLKDVQQTILQTIRTVAPNQSMYDNISGVVIDFMNTQHRDVLSFGILLTLFFSSNGMMGLMRNFDRSHSVYKKRTGLQRRWTAIKLTVLLICVAITSLAVLILQSELLNAEVLKIFGSIIAVKLLSFFIFVVIIFSAVSIIYTYGPSLSHRFKFFSAGSVFATVLSVLTTTVFFFLVNNILNYNKVYGSIGSLIAFMVWLWLNTLVILLGYELNVSILLGKISRTENEVPRKVE</sequence>
<reference evidence="7 8" key="1">
    <citation type="submission" date="2018-06" db="EMBL/GenBank/DDBJ databases">
        <title>Mucibacter soli gen. nov., sp. nov., a new member of the family Chitinophagaceae producing mucin.</title>
        <authorList>
            <person name="Kim M.-K."/>
            <person name="Park S."/>
            <person name="Kim T.-S."/>
            <person name="Joung Y."/>
            <person name="Han J.-H."/>
            <person name="Kim S.B."/>
        </authorList>
    </citation>
    <scope>NUCLEOTIDE SEQUENCE [LARGE SCALE GENOMIC DNA]</scope>
    <source>
        <strain evidence="7 8">R1-15</strain>
    </source>
</reference>
<dbReference type="EMBL" id="QKTW01000026">
    <property type="protein sequence ID" value="PZF71159.1"/>
    <property type="molecule type" value="Genomic_DNA"/>
</dbReference>
<evidence type="ECO:0008006" key="9">
    <source>
        <dbReference type="Google" id="ProtNLM"/>
    </source>
</evidence>
<keyword evidence="5 6" id="KW-0472">Membrane</keyword>
<evidence type="ECO:0000256" key="5">
    <source>
        <dbReference type="ARBA" id="ARBA00023136"/>
    </source>
</evidence>
<feature type="transmembrane region" description="Helical" evidence="6">
    <location>
        <begin position="233"/>
        <end position="256"/>
    </location>
</feature>
<evidence type="ECO:0000256" key="2">
    <source>
        <dbReference type="ARBA" id="ARBA00022475"/>
    </source>
</evidence>
<dbReference type="OrthoDB" id="977385at2"/>
<dbReference type="Proteomes" id="UP000248745">
    <property type="component" value="Unassembled WGS sequence"/>
</dbReference>
<dbReference type="NCBIfam" id="TIGR00765">
    <property type="entry name" value="yihY_not_rbn"/>
    <property type="match status" value="1"/>
</dbReference>
<accession>A0A2W2B4G8</accession>
<feature type="transmembrane region" description="Helical" evidence="6">
    <location>
        <begin position="268"/>
        <end position="290"/>
    </location>
</feature>
<dbReference type="Pfam" id="PF03631">
    <property type="entry name" value="Virul_fac_BrkB"/>
    <property type="match status" value="1"/>
</dbReference>
<organism evidence="7 8">
    <name type="scientific">Taibaiella soli</name>
    <dbReference type="NCBI Taxonomy" id="1649169"/>
    <lineage>
        <taxon>Bacteria</taxon>
        <taxon>Pseudomonadati</taxon>
        <taxon>Bacteroidota</taxon>
        <taxon>Chitinophagia</taxon>
        <taxon>Chitinophagales</taxon>
        <taxon>Chitinophagaceae</taxon>
        <taxon>Taibaiella</taxon>
    </lineage>
</organism>
<dbReference type="PANTHER" id="PTHR30213">
    <property type="entry name" value="INNER MEMBRANE PROTEIN YHJD"/>
    <property type="match status" value="1"/>
</dbReference>
<keyword evidence="4 6" id="KW-1133">Transmembrane helix</keyword>
<feature type="transmembrane region" description="Helical" evidence="6">
    <location>
        <begin position="120"/>
        <end position="140"/>
    </location>
</feature>
<dbReference type="RefSeq" id="WP_111000627.1">
    <property type="nucleotide sequence ID" value="NZ_QKTW01000026.1"/>
</dbReference>
<dbReference type="AlphaFoldDB" id="A0A2W2B4G8"/>
<dbReference type="GO" id="GO:0005886">
    <property type="term" value="C:plasma membrane"/>
    <property type="evidence" value="ECO:0007669"/>
    <property type="project" value="UniProtKB-SubCell"/>
</dbReference>
<evidence type="ECO:0000256" key="4">
    <source>
        <dbReference type="ARBA" id="ARBA00022989"/>
    </source>
</evidence>
<evidence type="ECO:0000256" key="3">
    <source>
        <dbReference type="ARBA" id="ARBA00022692"/>
    </source>
</evidence>
<keyword evidence="2" id="KW-1003">Cell membrane</keyword>
<evidence type="ECO:0000256" key="1">
    <source>
        <dbReference type="ARBA" id="ARBA00004651"/>
    </source>
</evidence>
<keyword evidence="8" id="KW-1185">Reference proteome</keyword>
<name>A0A2W2B4G8_9BACT</name>
<dbReference type="InterPro" id="IPR017039">
    <property type="entry name" value="Virul_fac_BrkB"/>
</dbReference>
<protein>
    <recommendedName>
        <fullName evidence="9">YihY/virulence factor BrkB family protein</fullName>
    </recommendedName>
</protein>
<keyword evidence="3 6" id="KW-0812">Transmembrane</keyword>
<evidence type="ECO:0000313" key="8">
    <source>
        <dbReference type="Proteomes" id="UP000248745"/>
    </source>
</evidence>
<comment type="subcellular location">
    <subcellularLocation>
        <location evidence="1">Cell membrane</location>
        <topology evidence="1">Multi-pass membrane protein</topology>
    </subcellularLocation>
</comment>
<feature type="transmembrane region" description="Helical" evidence="6">
    <location>
        <begin position="194"/>
        <end position="221"/>
    </location>
</feature>
<dbReference type="PANTHER" id="PTHR30213:SF0">
    <property type="entry name" value="UPF0761 MEMBRANE PROTEIN YIHY"/>
    <property type="match status" value="1"/>
</dbReference>
<proteinExistence type="predicted"/>
<feature type="transmembrane region" description="Helical" evidence="6">
    <location>
        <begin position="54"/>
        <end position="76"/>
    </location>
</feature>
<comment type="caution">
    <text evidence="7">The sequence shown here is derived from an EMBL/GenBank/DDBJ whole genome shotgun (WGS) entry which is preliminary data.</text>
</comment>